<feature type="domain" description="Elp3/MiaA/NifB-like radical SAM core" evidence="3">
    <location>
        <begin position="73"/>
        <end position="338"/>
    </location>
</feature>
<dbReference type="GO" id="GO:0005737">
    <property type="term" value="C:cytoplasm"/>
    <property type="evidence" value="ECO:0007669"/>
    <property type="project" value="TreeGrafter"/>
</dbReference>
<dbReference type="Gene3D" id="3.80.30.20">
    <property type="entry name" value="tm_1862 like domain"/>
    <property type="match status" value="1"/>
</dbReference>
<dbReference type="Pfam" id="PF04055">
    <property type="entry name" value="Radical_SAM"/>
    <property type="match status" value="1"/>
</dbReference>
<dbReference type="InterPro" id="IPR034505">
    <property type="entry name" value="Coproporphyrinogen-III_oxidase"/>
</dbReference>
<dbReference type="KEGG" id="bpg:Bathy01g01060"/>
<keyword evidence="1" id="KW-0175">Coiled coil</keyword>
<accession>K8E9T6</accession>
<dbReference type="InterPro" id="IPR010723">
    <property type="entry name" value="HemN_C"/>
</dbReference>
<dbReference type="InterPro" id="IPR023404">
    <property type="entry name" value="rSAM_horseshoe"/>
</dbReference>
<dbReference type="GO" id="GO:0006779">
    <property type="term" value="P:porphyrin-containing compound biosynthetic process"/>
    <property type="evidence" value="ECO:0007669"/>
    <property type="project" value="TreeGrafter"/>
</dbReference>
<dbReference type="Pfam" id="PF06969">
    <property type="entry name" value="HemN_C"/>
    <property type="match status" value="1"/>
</dbReference>
<dbReference type="OrthoDB" id="431409at2759"/>
<name>K8E9T6_9CHLO</name>
<feature type="region of interest" description="Disordered" evidence="2">
    <location>
        <begin position="13"/>
        <end position="58"/>
    </location>
</feature>
<sequence>MFLRRPLSLLSSSGLRRQRRQRGGERHGFRGGGKKKRASFASLTTSTNDTNKEESSIFQSRLYSPKPTRLSHIQSAYVHLPFCKQKCHYCDFATQIIGDRRTGRDGGKINDAMDAYTDFVCREITHQGRLRGTYEKTSSRGGREKNEKGLATIFFGGGTPSLMSVKQMEKLLVSLENAFGIDWSQVEISMECDPGTFTREKLRGFVGLGVNRISLGAQSFDENVLKACGRTHGVLEIYESIEHVHALLGSGRSSGGKSDSKFSGSRSNSIETWSIDLISGLPGSTLEIWEKGLYEAIECEAPHVSAYDLQVEEKTAFGKWYGDDDSDDSDDGLLFLKDSSKNRDKRTEEMKRADAKAKTFEERMEEIRRETDDDYSIKQRKKLEKERQNKKVAYKLGDRLPLPSESVVAEQYKLASEILTSRGGFHRYEISSFAKGVENECKHNKNYWDAINGSWYAFGLSATSRIDNERLARPRGMKQYYGFVQDFEQNSFGSEEAFTQLRKDCTDEEVLDEIADAILERIMLGFRTARGVDVQELERSFGAKVVQELFDALRFVEETSANDVGNNTFGKKAKEKERKLYETLPRDDDSNKIKAVRLTDPDGFLVSTEIIATVISRMPSLKDI</sequence>
<dbReference type="GO" id="GO:0051539">
    <property type="term" value="F:4 iron, 4 sulfur cluster binding"/>
    <property type="evidence" value="ECO:0007669"/>
    <property type="project" value="TreeGrafter"/>
</dbReference>
<dbReference type="eggNOG" id="ENOG502QRH0">
    <property type="taxonomic scope" value="Eukaryota"/>
</dbReference>
<evidence type="ECO:0000313" key="5">
    <source>
        <dbReference type="Proteomes" id="UP000198341"/>
    </source>
</evidence>
<evidence type="ECO:0000256" key="2">
    <source>
        <dbReference type="SAM" id="MobiDB-lite"/>
    </source>
</evidence>
<keyword evidence="5" id="KW-1185">Reference proteome</keyword>
<dbReference type="PANTHER" id="PTHR13932">
    <property type="entry name" value="COPROPORPHYRINIGEN III OXIDASE"/>
    <property type="match status" value="1"/>
</dbReference>
<proteinExistence type="predicted"/>
<organism evidence="4 5">
    <name type="scientific">Bathycoccus prasinos</name>
    <dbReference type="NCBI Taxonomy" id="41875"/>
    <lineage>
        <taxon>Eukaryota</taxon>
        <taxon>Viridiplantae</taxon>
        <taxon>Chlorophyta</taxon>
        <taxon>Mamiellophyceae</taxon>
        <taxon>Mamiellales</taxon>
        <taxon>Bathycoccaceae</taxon>
        <taxon>Bathycoccus</taxon>
    </lineage>
</organism>
<dbReference type="STRING" id="41875.K8E9T6"/>
<dbReference type="AlphaFoldDB" id="K8E9T6"/>
<gene>
    <name evidence="4" type="ORF">Bathy01g01060</name>
</gene>
<evidence type="ECO:0000259" key="3">
    <source>
        <dbReference type="SMART" id="SM00729"/>
    </source>
</evidence>
<dbReference type="Proteomes" id="UP000198341">
    <property type="component" value="Chromosome 1"/>
</dbReference>
<evidence type="ECO:0000313" key="4">
    <source>
        <dbReference type="EMBL" id="CCO14436.1"/>
    </source>
</evidence>
<dbReference type="InterPro" id="IPR058240">
    <property type="entry name" value="rSAM_sf"/>
</dbReference>
<protein>
    <submittedName>
        <fullName evidence="4">Coproporphyrinogen III oxidase</fullName>
    </submittedName>
</protein>
<dbReference type="InterPro" id="IPR007197">
    <property type="entry name" value="rSAM"/>
</dbReference>
<dbReference type="GeneID" id="19017842"/>
<dbReference type="PANTHER" id="PTHR13932:SF5">
    <property type="entry name" value="RADICAL S-ADENOSYL METHIONINE DOMAIN-CONTAINING PROTEIN 1, MITOCHONDRIAL"/>
    <property type="match status" value="1"/>
</dbReference>
<dbReference type="InterPro" id="IPR006638">
    <property type="entry name" value="Elp3/MiaA/NifB-like_rSAM"/>
</dbReference>
<dbReference type="GO" id="GO:0003824">
    <property type="term" value="F:catalytic activity"/>
    <property type="evidence" value="ECO:0007669"/>
    <property type="project" value="InterPro"/>
</dbReference>
<dbReference type="SUPFAM" id="SSF102114">
    <property type="entry name" value="Radical SAM enzymes"/>
    <property type="match status" value="2"/>
</dbReference>
<dbReference type="SFLD" id="SFLDS00029">
    <property type="entry name" value="Radical_SAM"/>
    <property type="match status" value="1"/>
</dbReference>
<reference evidence="4 5" key="1">
    <citation type="submission" date="2011-10" db="EMBL/GenBank/DDBJ databases">
        <authorList>
            <person name="Genoscope - CEA"/>
        </authorList>
    </citation>
    <scope>NUCLEOTIDE SEQUENCE [LARGE SCALE GENOMIC DNA]</scope>
    <source>
        <strain evidence="4 5">RCC 1105</strain>
    </source>
</reference>
<dbReference type="SMART" id="SM00729">
    <property type="entry name" value="Elp3"/>
    <property type="match status" value="1"/>
</dbReference>
<dbReference type="RefSeq" id="XP_007515557.1">
    <property type="nucleotide sequence ID" value="XM_007515495.1"/>
</dbReference>
<feature type="coiled-coil region" evidence="1">
    <location>
        <begin position="343"/>
        <end position="370"/>
    </location>
</feature>
<dbReference type="SFLD" id="SFLDG01065">
    <property type="entry name" value="anaerobic_coproporphyrinogen-I"/>
    <property type="match status" value="1"/>
</dbReference>
<dbReference type="EMBL" id="FO082278">
    <property type="protein sequence ID" value="CCO14436.1"/>
    <property type="molecule type" value="Genomic_DNA"/>
</dbReference>
<evidence type="ECO:0000256" key="1">
    <source>
        <dbReference type="SAM" id="Coils"/>
    </source>
</evidence>